<keyword evidence="1" id="KW-0732">Signal</keyword>
<organism evidence="2 3">
    <name type="scientific">Bergeyella zoohelcum</name>
    <dbReference type="NCBI Taxonomy" id="1015"/>
    <lineage>
        <taxon>Bacteria</taxon>
        <taxon>Pseudomonadati</taxon>
        <taxon>Bacteroidota</taxon>
        <taxon>Flavobacteriia</taxon>
        <taxon>Flavobacteriales</taxon>
        <taxon>Weeksellaceae</taxon>
        <taxon>Bergeyella</taxon>
    </lineage>
</organism>
<dbReference type="NCBIfam" id="NF033711">
    <property type="entry name" value="T9SS_PorQ"/>
    <property type="match status" value="1"/>
</dbReference>
<sequence>MNYLCLMMKSFFLKLAFSCTLLGSVELSAQLGENVYPFLNLPTSARQSALGGDAVSFYGDDVSMLAVNPALQNEDTHQRIALNAASYLADSKYGTLAYAHAFDNGHHFIHGFARYINYGTIPRTDEAGFENGTFGAFDATIGVGYAYNVEKEWTVGVNVKYINSQIDTFTSMAVAGDIGVTYHLEKSKETLAIVARNFGYQFKTFNGYRERLPFRVDVGYTKILEKFPAAITITAHDLQKFNISAPYNTNGQEVSIGRKIADHFSFGVELFPEKNFQLRAGYNIRRGTELAIAEQRSFAGLSFGFGLQLNRFKIDYTHARYHSAGNLNLIGIQVDISNNRYF</sequence>
<evidence type="ECO:0000313" key="3">
    <source>
        <dbReference type="Proteomes" id="UP000270205"/>
    </source>
</evidence>
<dbReference type="SUPFAM" id="SSF56935">
    <property type="entry name" value="Porins"/>
    <property type="match status" value="1"/>
</dbReference>
<reference evidence="2 3" key="1">
    <citation type="submission" date="2018-11" db="EMBL/GenBank/DDBJ databases">
        <authorList>
            <consortium name="Pathogen Informatics"/>
        </authorList>
    </citation>
    <scope>NUCLEOTIDE SEQUENCE [LARGE SCALE GENOMIC DNA]</scope>
    <source>
        <strain evidence="2 3">NCTC12929</strain>
    </source>
</reference>
<dbReference type="AlphaFoldDB" id="A0A7Z8YLG7"/>
<evidence type="ECO:0008006" key="4">
    <source>
        <dbReference type="Google" id="ProtNLM"/>
    </source>
</evidence>
<comment type="caution">
    <text evidence="2">The sequence shown here is derived from an EMBL/GenBank/DDBJ whole genome shotgun (WGS) entry which is preliminary data.</text>
</comment>
<protein>
    <recommendedName>
        <fullName evidence="4">Type IX secretion system protein PorQ</fullName>
    </recommendedName>
</protein>
<dbReference type="NCBIfam" id="NF033709">
    <property type="entry name" value="PorV_fam"/>
    <property type="match status" value="1"/>
</dbReference>
<feature type="chain" id="PRO_5031543190" description="Type IX secretion system protein PorQ" evidence="1">
    <location>
        <begin position="30"/>
        <end position="342"/>
    </location>
</feature>
<dbReference type="Proteomes" id="UP000270205">
    <property type="component" value="Unassembled WGS sequence"/>
</dbReference>
<dbReference type="EMBL" id="UYIV01000001">
    <property type="protein sequence ID" value="VDH02757.1"/>
    <property type="molecule type" value="Genomic_DNA"/>
</dbReference>
<accession>A0A7Z8YLG7</accession>
<feature type="signal peptide" evidence="1">
    <location>
        <begin position="1"/>
        <end position="29"/>
    </location>
</feature>
<evidence type="ECO:0000313" key="2">
    <source>
        <dbReference type="EMBL" id="VDH02757.1"/>
    </source>
</evidence>
<dbReference type="Gene3D" id="2.40.160.60">
    <property type="entry name" value="Outer membrane protein transport protein (OMPP1/FadL/TodX)"/>
    <property type="match status" value="1"/>
</dbReference>
<evidence type="ECO:0000256" key="1">
    <source>
        <dbReference type="SAM" id="SignalP"/>
    </source>
</evidence>
<proteinExistence type="predicted"/>
<gene>
    <name evidence="2" type="ORF">NCTC12929_00213</name>
</gene>
<name>A0A7Z8YLG7_9FLAO</name>